<feature type="domain" description="Transketolase-like pyrimidine-binding" evidence="6">
    <location>
        <begin position="578"/>
        <end position="781"/>
    </location>
</feature>
<dbReference type="NCBIfam" id="TIGR00239">
    <property type="entry name" value="2oxo_dh_E1"/>
    <property type="match status" value="1"/>
</dbReference>
<dbReference type="InterPro" id="IPR005475">
    <property type="entry name" value="Transketolase-like_Pyr-bd"/>
</dbReference>
<dbReference type="Gene3D" id="3.40.50.970">
    <property type="match status" value="1"/>
</dbReference>
<reference evidence="7" key="1">
    <citation type="submission" date="2022-03" db="EMBL/GenBank/DDBJ databases">
        <authorList>
            <person name="Martin C."/>
        </authorList>
    </citation>
    <scope>NUCLEOTIDE SEQUENCE</scope>
</reference>
<evidence type="ECO:0000256" key="1">
    <source>
        <dbReference type="ARBA" id="ARBA00001964"/>
    </source>
</evidence>
<dbReference type="Gene3D" id="1.10.287.1150">
    <property type="entry name" value="TPP helical domain"/>
    <property type="match status" value="1"/>
</dbReference>
<dbReference type="Pfam" id="PF16870">
    <property type="entry name" value="OxoGdeHyase_C"/>
    <property type="match status" value="1"/>
</dbReference>
<name>A0A8S4PCW6_OWEFU</name>
<dbReference type="Gene3D" id="3.40.50.11610">
    <property type="entry name" value="Multifunctional 2-oxoglutarate metabolism enzyme, C-terminal domain"/>
    <property type="match status" value="1"/>
</dbReference>
<accession>A0A8S4PCW6</accession>
<dbReference type="InterPro" id="IPR031717">
    <property type="entry name" value="ODO-1/KGD_C"/>
</dbReference>
<dbReference type="InterPro" id="IPR042179">
    <property type="entry name" value="KGD_C_sf"/>
</dbReference>
<comment type="similarity">
    <text evidence="2">Belongs to the alpha-ketoglutarate dehydrogenase family.</text>
</comment>
<dbReference type="GO" id="GO:0030976">
    <property type="term" value="F:thiamine pyrophosphate binding"/>
    <property type="evidence" value="ECO:0007669"/>
    <property type="project" value="InterPro"/>
</dbReference>
<evidence type="ECO:0000313" key="7">
    <source>
        <dbReference type="EMBL" id="CAH1791072.1"/>
    </source>
</evidence>
<dbReference type="NCBIfam" id="NF008907">
    <property type="entry name" value="PRK12270.1"/>
    <property type="match status" value="1"/>
</dbReference>
<dbReference type="InterPro" id="IPR029061">
    <property type="entry name" value="THDP-binding"/>
</dbReference>
<dbReference type="InterPro" id="IPR001017">
    <property type="entry name" value="DH_E1"/>
</dbReference>
<dbReference type="GO" id="GO:0016624">
    <property type="term" value="F:oxidoreductase activity, acting on the aldehyde or oxo group of donors, disulfide as acceptor"/>
    <property type="evidence" value="ECO:0007669"/>
    <property type="project" value="InterPro"/>
</dbReference>
<dbReference type="SMART" id="SM00861">
    <property type="entry name" value="Transket_pyr"/>
    <property type="match status" value="1"/>
</dbReference>
<evidence type="ECO:0000256" key="5">
    <source>
        <dbReference type="ARBA" id="ARBA00023052"/>
    </source>
</evidence>
<dbReference type="NCBIfam" id="NF006914">
    <property type="entry name" value="PRK09404.1"/>
    <property type="match status" value="1"/>
</dbReference>
<dbReference type="Pfam" id="PF02779">
    <property type="entry name" value="Transket_pyr"/>
    <property type="match status" value="1"/>
</dbReference>
<keyword evidence="5" id="KW-0786">Thiamine pyrophosphate</keyword>
<dbReference type="PIRSF" id="PIRSF000157">
    <property type="entry name" value="Oxoglu_dh_E1"/>
    <property type="match status" value="1"/>
</dbReference>
<dbReference type="Proteomes" id="UP000749559">
    <property type="component" value="Unassembled WGS sequence"/>
</dbReference>
<evidence type="ECO:0000256" key="2">
    <source>
        <dbReference type="ARBA" id="ARBA00006936"/>
    </source>
</evidence>
<dbReference type="PANTHER" id="PTHR23152:SF4">
    <property type="entry name" value="2-OXOADIPATE DEHYDROGENASE COMPLEX COMPONENT E1"/>
    <property type="match status" value="1"/>
</dbReference>
<comment type="cofactor">
    <cofactor evidence="1">
        <name>thiamine diphosphate</name>
        <dbReference type="ChEBI" id="CHEBI:58937"/>
    </cofactor>
</comment>
<dbReference type="CDD" id="cd02016">
    <property type="entry name" value="TPP_E1_OGDC_like"/>
    <property type="match status" value="1"/>
</dbReference>
<comment type="caution">
    <text evidence="7">The sequence shown here is derived from an EMBL/GenBank/DDBJ whole genome shotgun (WGS) entry which is preliminary data.</text>
</comment>
<dbReference type="Pfam" id="PF00676">
    <property type="entry name" value="E1_dh"/>
    <property type="match status" value="1"/>
</dbReference>
<organism evidence="7 8">
    <name type="scientific">Owenia fusiformis</name>
    <name type="common">Polychaete worm</name>
    <dbReference type="NCBI Taxonomy" id="6347"/>
    <lineage>
        <taxon>Eukaryota</taxon>
        <taxon>Metazoa</taxon>
        <taxon>Spiralia</taxon>
        <taxon>Lophotrochozoa</taxon>
        <taxon>Annelida</taxon>
        <taxon>Polychaeta</taxon>
        <taxon>Sedentaria</taxon>
        <taxon>Canalipalpata</taxon>
        <taxon>Sabellida</taxon>
        <taxon>Oweniida</taxon>
        <taxon>Oweniidae</taxon>
        <taxon>Owenia</taxon>
    </lineage>
</organism>
<dbReference type="OrthoDB" id="413077at2759"/>
<gene>
    <name evidence="7" type="ORF">OFUS_LOCUS16203</name>
</gene>
<dbReference type="SUPFAM" id="SSF52518">
    <property type="entry name" value="Thiamin diphosphate-binding fold (THDP-binding)"/>
    <property type="match status" value="2"/>
</dbReference>
<dbReference type="PANTHER" id="PTHR23152">
    <property type="entry name" value="2-OXOGLUTARATE DEHYDROGENASE"/>
    <property type="match status" value="1"/>
</dbReference>
<keyword evidence="3" id="KW-0809">Transit peptide</keyword>
<evidence type="ECO:0000313" key="8">
    <source>
        <dbReference type="Proteomes" id="UP000749559"/>
    </source>
</evidence>
<dbReference type="AlphaFoldDB" id="A0A8S4PCW6"/>
<evidence type="ECO:0000256" key="4">
    <source>
        <dbReference type="ARBA" id="ARBA00023002"/>
    </source>
</evidence>
<dbReference type="InterPro" id="IPR011603">
    <property type="entry name" value="2oxoglutarate_DH_E1"/>
</dbReference>
<dbReference type="Gene3D" id="3.40.50.12470">
    <property type="match status" value="1"/>
</dbReference>
<dbReference type="EMBL" id="CAIIXF020000008">
    <property type="protein sequence ID" value="CAH1791072.1"/>
    <property type="molecule type" value="Genomic_DNA"/>
</dbReference>
<protein>
    <recommendedName>
        <fullName evidence="6">Transketolase-like pyrimidine-binding domain-containing protein</fullName>
    </recommendedName>
</protein>
<evidence type="ECO:0000259" key="6">
    <source>
        <dbReference type="SMART" id="SM00861"/>
    </source>
</evidence>
<sequence length="931" mass="104607">MMTFYKFSRSLKAYIELSILKHKANDLVTRCYHTKEGVFGYKPSKPKEYVLDAAISNNRINHSNLVRLVTAYREHGHKKANIDPLGLAKPMLVPELDLASYGLSETNTHNLHGILYHGAQQATTAEVVETLEKLYCGAMSIEYHHLHEFEEREWFAQKYEQSFNTNVLSPERKVDYAKLMLKCQAFDLFLANKFTTVKRYGGEGAESMMGFFDEVFSSSCEFDVEDVVMCMPHRGRLNLLATMLEFPAVIMFQKMKGLPEFPPNVDCKGDVLSHLFTSVDLKYKDKSVHVSLIPNPSHLEANNPVAAGKARAKQQYEQDGAYSDDPDAVQGDKVLCVQIHGDASFAGQGIVPETAHLAYAPHFSVGGSLHLIVNNQVGFTTEAHMGRSSLYSSDVGKIIGSPVIRVNGDFPEQVIAATKLAMEYRQRFRKDIIIDLMCYRRWGHNEMDDPSFTQPLMYDVIRNRKSIPDLYAEKVINEGHCSSQELEEVTEQWNSHINQEIAKVDSHVPKAKHLESQWSGLVQAPHELTEWDTGVATDVLQYIGARSVAVPESLTVHPTLLKMHIGKRLQKLEKGTDIDWATAEALAMGSLLYQGHNVRISGQDVGRGTFSHRHAMLVDQNTDEMYIPLNDLSAEQSGHLEIANSILSEEAVLGFEYGMSIENPRTLVIWEAQFGDFFNGAQIIIDTYVTSGEAKWLLQSGLVMLLPHGMDGAGPEHSSSKIERFLQQCDSKEDGVDGDNVNIHIVNPTTPAQYFHLLRRQQIRNFRKPLIVIAPKTLLRLPAAVSSLSDMAPGSTFKPIIGDNSVQSSDVERVIFCSGKHYYALENHREKIKAKNTAIVRVESLCPFPTEQLQQEIKNYTNAKEYLWCQEEQQNSGAWSFMAPRFRNLLNTNLRYVGRGPLSMPAVGVGAWHQKEAEDIILNAFQPDKSS</sequence>
<keyword evidence="8" id="KW-1185">Reference proteome</keyword>
<keyword evidence="4" id="KW-0560">Oxidoreductase</keyword>
<proteinExistence type="inferred from homology"/>
<evidence type="ECO:0000256" key="3">
    <source>
        <dbReference type="ARBA" id="ARBA00022946"/>
    </source>
</evidence>